<keyword evidence="1" id="KW-0472">Membrane</keyword>
<reference evidence="2 3" key="1">
    <citation type="journal article" date="2019" name="Microbiol. Resour. Announc.">
        <title>High-quality draft genome sequence of Fusarium oxysporum f. sp. cubense strain 160527, a causal agent of Panama disease.</title>
        <authorList>
            <person name="Asai S."/>
            <person name="Ayukawa Y."/>
            <person name="Gan P."/>
            <person name="Masuda S."/>
            <person name="Komatsu K."/>
            <person name="Shirasu K."/>
            <person name="Arie T."/>
        </authorList>
    </citation>
    <scope>NUCLEOTIDE SEQUENCE [LARGE SCALE GENOMIC DNA]</scope>
    <source>
        <strain evidence="2 3">160527</strain>
    </source>
</reference>
<keyword evidence="1" id="KW-0812">Transmembrane</keyword>
<dbReference type="AlphaFoldDB" id="A0A559KTD4"/>
<protein>
    <submittedName>
        <fullName evidence="2">Uncharacterized protein</fullName>
    </submittedName>
</protein>
<name>A0A559KTD4_FUSOC</name>
<dbReference type="EMBL" id="SRMI01000009">
    <property type="protein sequence ID" value="TVY63222.1"/>
    <property type="molecule type" value="Genomic_DNA"/>
</dbReference>
<keyword evidence="1" id="KW-1133">Transmembrane helix</keyword>
<dbReference type="Proteomes" id="UP000320707">
    <property type="component" value="Unassembled WGS sequence"/>
</dbReference>
<gene>
    <name evidence="2" type="ORF">Focb16_v014276</name>
</gene>
<evidence type="ECO:0000313" key="2">
    <source>
        <dbReference type="EMBL" id="TVY63222.1"/>
    </source>
</evidence>
<evidence type="ECO:0000256" key="1">
    <source>
        <dbReference type="SAM" id="Phobius"/>
    </source>
</evidence>
<feature type="transmembrane region" description="Helical" evidence="1">
    <location>
        <begin position="524"/>
        <end position="553"/>
    </location>
</feature>
<feature type="transmembrane region" description="Helical" evidence="1">
    <location>
        <begin position="498"/>
        <end position="518"/>
    </location>
</feature>
<organism evidence="2 3">
    <name type="scientific">Fusarium oxysporum f. sp. cubense</name>
    <dbReference type="NCBI Taxonomy" id="61366"/>
    <lineage>
        <taxon>Eukaryota</taxon>
        <taxon>Fungi</taxon>
        <taxon>Dikarya</taxon>
        <taxon>Ascomycota</taxon>
        <taxon>Pezizomycotina</taxon>
        <taxon>Sordariomycetes</taxon>
        <taxon>Hypocreomycetidae</taxon>
        <taxon>Hypocreales</taxon>
        <taxon>Nectriaceae</taxon>
        <taxon>Fusarium</taxon>
        <taxon>Fusarium oxysporum species complex</taxon>
    </lineage>
</organism>
<sequence length="752" mass="80824">MSSLQAYFKRPVQSQATCTFDGIDLTETIEYMGNAAIAAHIADLDLGYGFKAMSHRDFAIKVPEEKFNTIMPCVFADHINDQLNADGLDSLRILKQTPLLVEAYKNLIIDPRFNPFGARGDLHFGMTCLFVYEYSVQGPGFTLSEKTTGSQGVAIMQAWKKNHPLPTGPDEITGPAAVVKDLNPSQVTVLAISYLPSATFSPNGKASATIQDYALAMQTANLVPRETPTAVPMPSEDIDMMITTKTIFSGANVSYYYSTSYTLWYQWMVTINDNANWRCVVKPTHLLSLKVLASVRAESWSQQFWGISQMTDEMVRVVESQWLSELIQELLLGLLAKDQQLTNEVLKNIRQDIADAEAKDTSWAAQSTELKMQQLFLEFSGSLPNFMDALCMVGSAAKKGAKNIYDYARGVQRAGVAADAAVENFIPVPDSKAKLSEGGKKALWSVVGIVALYCAANNMSGQWSDSDTASRGLMVTTVVGSCLQLLEFGGIEGGLGGAIVVLAAGWAVLTIFGASTAAAGFGSAVALCCTAFAAAGPVLAVLAVIVLVVFFIWQSKQPAPPTPVEQWLNTTGKAWADNVNMPDCPIDVSLNPTSVESSESTQTISLAVTNTGPTAAVIQSLTFQFSTGPEDSALFYNEYTFASASTSGTAGTATMQTTNNSVTMTIRNVASDTSAKNNAINTTLTFAGPSVQDKVSLEYQNNITFAVNDTITVQLSGKIWSAAGQQASIVISLGWNDDSWNNTLFLQRSSAP</sequence>
<accession>A0A559KTD4</accession>
<comment type="caution">
    <text evidence="2">The sequence shown here is derived from an EMBL/GenBank/DDBJ whole genome shotgun (WGS) entry which is preliminary data.</text>
</comment>
<proteinExistence type="predicted"/>
<evidence type="ECO:0000313" key="3">
    <source>
        <dbReference type="Proteomes" id="UP000320707"/>
    </source>
</evidence>